<evidence type="ECO:0000256" key="3">
    <source>
        <dbReference type="ARBA" id="ARBA00022692"/>
    </source>
</evidence>
<keyword evidence="9" id="KW-1185">Reference proteome</keyword>
<name>A0A1I5MBU9_9BACT</name>
<organism evidence="8 9">
    <name type="scientific">Hydrogenimonas thermophila</name>
    <dbReference type="NCBI Taxonomy" id="223786"/>
    <lineage>
        <taxon>Bacteria</taxon>
        <taxon>Pseudomonadati</taxon>
        <taxon>Campylobacterota</taxon>
        <taxon>Epsilonproteobacteria</taxon>
        <taxon>Campylobacterales</taxon>
        <taxon>Hydrogenimonadaceae</taxon>
        <taxon>Hydrogenimonas</taxon>
    </lineage>
</organism>
<dbReference type="STRING" id="223786.SAMN05216234_10582"/>
<gene>
    <name evidence="8" type="ORF">SAMN05216234_10582</name>
</gene>
<sequence length="150" mass="17030">MSDYLNERDRKAEPELAPFGKRILAYAIDDLLISILFIIILWGPVKSSTSVEEVAAIINSVWLFMVMTQIIYHTFFVWQYGASLGKIAMGIEVVESNGYSKPRFSVALNRAIFRIVSGMIFYLGFVWAFIDPKRQTLHDKTASTLVVSKD</sequence>
<dbReference type="EMBL" id="FOXB01000005">
    <property type="protein sequence ID" value="SFP06481.1"/>
    <property type="molecule type" value="Genomic_DNA"/>
</dbReference>
<feature type="transmembrane region" description="Helical" evidence="6">
    <location>
        <begin position="111"/>
        <end position="130"/>
    </location>
</feature>
<comment type="subcellular location">
    <subcellularLocation>
        <location evidence="1">Cell membrane</location>
        <topology evidence="1">Multi-pass membrane protein</topology>
    </subcellularLocation>
</comment>
<evidence type="ECO:0000259" key="7">
    <source>
        <dbReference type="Pfam" id="PF06271"/>
    </source>
</evidence>
<feature type="transmembrane region" description="Helical" evidence="6">
    <location>
        <begin position="23"/>
        <end position="42"/>
    </location>
</feature>
<feature type="transmembrane region" description="Helical" evidence="6">
    <location>
        <begin position="54"/>
        <end position="75"/>
    </location>
</feature>
<evidence type="ECO:0000256" key="6">
    <source>
        <dbReference type="SAM" id="Phobius"/>
    </source>
</evidence>
<keyword evidence="3 6" id="KW-0812">Transmembrane</keyword>
<dbReference type="InterPro" id="IPR051791">
    <property type="entry name" value="Pra-immunoreactive"/>
</dbReference>
<reference evidence="8 9" key="1">
    <citation type="submission" date="2016-10" db="EMBL/GenBank/DDBJ databases">
        <authorList>
            <person name="de Groot N.N."/>
        </authorList>
    </citation>
    <scope>NUCLEOTIDE SEQUENCE [LARGE SCALE GENOMIC DNA]</scope>
    <source>
        <strain evidence="8 9">EP1-55-1</strain>
    </source>
</reference>
<dbReference type="PANTHER" id="PTHR36115">
    <property type="entry name" value="PROLINE-RICH ANTIGEN HOMOLOG-RELATED"/>
    <property type="match status" value="1"/>
</dbReference>
<keyword evidence="5 6" id="KW-0472">Membrane</keyword>
<proteinExistence type="predicted"/>
<dbReference type="PANTHER" id="PTHR36115:SF4">
    <property type="entry name" value="MEMBRANE PROTEIN"/>
    <property type="match status" value="1"/>
</dbReference>
<dbReference type="Proteomes" id="UP000199227">
    <property type="component" value="Unassembled WGS sequence"/>
</dbReference>
<evidence type="ECO:0000256" key="2">
    <source>
        <dbReference type="ARBA" id="ARBA00022475"/>
    </source>
</evidence>
<dbReference type="InterPro" id="IPR010432">
    <property type="entry name" value="RDD"/>
</dbReference>
<dbReference type="OrthoDB" id="5358104at2"/>
<evidence type="ECO:0000313" key="8">
    <source>
        <dbReference type="EMBL" id="SFP06481.1"/>
    </source>
</evidence>
<evidence type="ECO:0000256" key="5">
    <source>
        <dbReference type="ARBA" id="ARBA00023136"/>
    </source>
</evidence>
<feature type="domain" description="RDD" evidence="7">
    <location>
        <begin position="17"/>
        <end position="142"/>
    </location>
</feature>
<dbReference type="Pfam" id="PF06271">
    <property type="entry name" value="RDD"/>
    <property type="match status" value="1"/>
</dbReference>
<evidence type="ECO:0000256" key="4">
    <source>
        <dbReference type="ARBA" id="ARBA00022989"/>
    </source>
</evidence>
<protein>
    <submittedName>
        <fullName evidence="8">Uncharacterized membrane protein YckC, RDD family</fullName>
    </submittedName>
</protein>
<keyword evidence="2" id="KW-1003">Cell membrane</keyword>
<dbReference type="AlphaFoldDB" id="A0A1I5MBU9"/>
<evidence type="ECO:0000256" key="1">
    <source>
        <dbReference type="ARBA" id="ARBA00004651"/>
    </source>
</evidence>
<dbReference type="GO" id="GO:0005886">
    <property type="term" value="C:plasma membrane"/>
    <property type="evidence" value="ECO:0007669"/>
    <property type="project" value="UniProtKB-SubCell"/>
</dbReference>
<accession>A0A1I5MBU9</accession>
<keyword evidence="4 6" id="KW-1133">Transmembrane helix</keyword>
<dbReference type="RefSeq" id="WP_092911062.1">
    <property type="nucleotide sequence ID" value="NZ_CP136592.1"/>
</dbReference>
<evidence type="ECO:0000313" key="9">
    <source>
        <dbReference type="Proteomes" id="UP000199227"/>
    </source>
</evidence>